<dbReference type="RefSeq" id="WP_071319118.1">
    <property type="nucleotide sequence ID" value="NZ_CP063356.2"/>
</dbReference>
<name>A0A1S2KY47_9BACI</name>
<reference evidence="2 3" key="2">
    <citation type="journal article" date="2017" name="Genome Announc.">
        <title>Draft Genome Sequences of Four Alkaliphilic Bacteria Belonging to the Anaerobacillus Genus.</title>
        <authorList>
            <person name="Bassil N.M."/>
            <person name="Lloyd J.R."/>
        </authorList>
    </citation>
    <scope>NUCLEOTIDE SEQUENCE [LARGE SCALE GENOMIC DNA]</scope>
    <source>
        <strain evidence="2 3">NB2006</strain>
    </source>
</reference>
<organism evidence="1 3">
    <name type="scientific">Anaerobacillus isosaccharinicus</name>
    <dbReference type="NCBI Taxonomy" id="1532552"/>
    <lineage>
        <taxon>Bacteria</taxon>
        <taxon>Bacillati</taxon>
        <taxon>Bacillota</taxon>
        <taxon>Bacilli</taxon>
        <taxon>Bacillales</taxon>
        <taxon>Bacillaceae</taxon>
        <taxon>Anaerobacillus</taxon>
    </lineage>
</organism>
<dbReference type="KEGG" id="aia:AWH56_008935"/>
<dbReference type="OrthoDB" id="2971440at2"/>
<dbReference type="Proteomes" id="UP000180175">
    <property type="component" value="Chromosome"/>
</dbReference>
<gene>
    <name evidence="2" type="ORF">AWH56_008935</name>
    <name evidence="1" type="ORF">AWH56_22255</name>
</gene>
<reference evidence="2 3" key="3">
    <citation type="journal article" date="2019" name="Int. J. Syst. Evol. Microbiol.">
        <title>Anaerobacillus isosaccharinicus sp. nov., an alkaliphilic bacterium which degrades isosaccharinic acid.</title>
        <authorList>
            <person name="Bassil N.M."/>
            <person name="Lloyd J.R."/>
        </authorList>
    </citation>
    <scope>NUCLEOTIDE SEQUENCE [LARGE SCALE GENOMIC DNA]</scope>
    <source>
        <strain evidence="2 3">NB2006</strain>
    </source>
</reference>
<evidence type="ECO:0000313" key="1">
    <source>
        <dbReference type="EMBL" id="OIJ05109.1"/>
    </source>
</evidence>
<proteinExistence type="predicted"/>
<evidence type="ECO:0000313" key="3">
    <source>
        <dbReference type="Proteomes" id="UP000180175"/>
    </source>
</evidence>
<reference evidence="1 3" key="1">
    <citation type="submission" date="2016-10" db="EMBL/GenBank/DDBJ databases">
        <title>Draft genome sequences of four alkaliphilic bacteria belonging to the Anaerobacillus genus.</title>
        <authorList>
            <person name="Bassil N.M."/>
            <person name="Lloyd J.R."/>
        </authorList>
    </citation>
    <scope>NUCLEOTIDE SEQUENCE [LARGE SCALE GENOMIC DNA]</scope>
    <source>
        <strain evidence="1 3">NB2006</strain>
    </source>
</reference>
<dbReference type="EMBL" id="CP063356">
    <property type="protein sequence ID" value="QOY37686.1"/>
    <property type="molecule type" value="Genomic_DNA"/>
</dbReference>
<dbReference type="EMBL" id="LQXD01000194">
    <property type="protein sequence ID" value="OIJ05109.1"/>
    <property type="molecule type" value="Genomic_DNA"/>
</dbReference>
<reference evidence="2" key="4">
    <citation type="submission" date="2020-10" db="EMBL/GenBank/DDBJ databases">
        <authorList>
            <person name="Bassil N.M."/>
            <person name="Lloyd J.R."/>
        </authorList>
    </citation>
    <scope>NUCLEOTIDE SEQUENCE</scope>
    <source>
        <strain evidence="2">NB2006</strain>
    </source>
</reference>
<sequence>MDLFSYDFEKARTITKEEIEQAAKDLAQFLKENGNPRVLSVSGLHCRPNECGQVNEKKYLPNSIEKMIPFLKDEGYIKFERDGVFFLKHEYRDYHTIDELVERFRQIADDYFENGGDLYGLYSISTTFGLHYNVDLSNHEINMGLGTAIRNEITSYSKNLGLKHFIEVPKSRGMKMNCFIDGELKAIKRIMAEELVEYTDYQSVKDYFKRHGAVSGPKYQKSYDPHGISSNQKKIEMHIALPSAFCCQSIAESKDIKEIMMIMDYMGKTYGPFGNEELILINEKNVRKRYKRDRDNEKTFEELYDLDAIISEENSVEAESLFSMFDETILDNLFVQELEGVGCS</sequence>
<keyword evidence="3" id="KW-1185">Reference proteome</keyword>
<protein>
    <submittedName>
        <fullName evidence="1">Uncharacterized protein</fullName>
    </submittedName>
</protein>
<dbReference type="AlphaFoldDB" id="A0A1S2KY47"/>
<accession>A0A1S2KY47</accession>
<evidence type="ECO:0000313" key="2">
    <source>
        <dbReference type="EMBL" id="QOY37686.1"/>
    </source>
</evidence>